<gene>
    <name evidence="2" type="ORF">CDD82_7637</name>
</gene>
<feature type="compositionally biased region" description="Low complexity" evidence="1">
    <location>
        <begin position="1"/>
        <end position="21"/>
    </location>
</feature>
<evidence type="ECO:0000256" key="1">
    <source>
        <dbReference type="SAM" id="MobiDB-lite"/>
    </source>
</evidence>
<protein>
    <submittedName>
        <fullName evidence="2">Uncharacterized protein</fullName>
    </submittedName>
</protein>
<keyword evidence="3" id="KW-1185">Reference proteome</keyword>
<accession>A0A2C5ZRD4</accession>
<feature type="region of interest" description="Disordered" evidence="1">
    <location>
        <begin position="1"/>
        <end position="73"/>
    </location>
</feature>
<reference evidence="2 3" key="1">
    <citation type="submission" date="2017-06" db="EMBL/GenBank/DDBJ databases">
        <title>Ant-infecting Ophiocordyceps genomes reveal a high diversity of potential behavioral manipulation genes and a possible major role for enterotoxins.</title>
        <authorList>
            <person name="De Bekker C."/>
            <person name="Evans H.C."/>
            <person name="Brachmann A."/>
            <person name="Hughes D.P."/>
        </authorList>
    </citation>
    <scope>NUCLEOTIDE SEQUENCE [LARGE SCALE GENOMIC DNA]</scope>
    <source>
        <strain evidence="2 3">1348a</strain>
    </source>
</reference>
<dbReference type="AlphaFoldDB" id="A0A2C5ZRD4"/>
<organism evidence="2 3">
    <name type="scientific">Ophiocordyceps australis</name>
    <dbReference type="NCBI Taxonomy" id="1399860"/>
    <lineage>
        <taxon>Eukaryota</taxon>
        <taxon>Fungi</taxon>
        <taxon>Dikarya</taxon>
        <taxon>Ascomycota</taxon>
        <taxon>Pezizomycotina</taxon>
        <taxon>Sordariomycetes</taxon>
        <taxon>Hypocreomycetidae</taxon>
        <taxon>Hypocreales</taxon>
        <taxon>Ophiocordycipitaceae</taxon>
        <taxon>Ophiocordyceps</taxon>
    </lineage>
</organism>
<dbReference type="OrthoDB" id="10322636at2759"/>
<name>A0A2C5ZRD4_9HYPO</name>
<dbReference type="Proteomes" id="UP000224854">
    <property type="component" value="Unassembled WGS sequence"/>
</dbReference>
<feature type="compositionally biased region" description="Pro residues" evidence="1">
    <location>
        <begin position="36"/>
        <end position="46"/>
    </location>
</feature>
<comment type="caution">
    <text evidence="2">The sequence shown here is derived from an EMBL/GenBank/DDBJ whole genome shotgun (WGS) entry which is preliminary data.</text>
</comment>
<proteinExistence type="predicted"/>
<dbReference type="EMBL" id="NJEU01000091">
    <property type="protein sequence ID" value="PHH81881.1"/>
    <property type="molecule type" value="Genomic_DNA"/>
</dbReference>
<evidence type="ECO:0000313" key="3">
    <source>
        <dbReference type="Proteomes" id="UP000224854"/>
    </source>
</evidence>
<sequence>MSITGTVSSAATGAGSRSAGSNYSLDRYTRDTDGPWHPPVGKPPATPNGHRSSGAAKAQPDGRSVTATQGSAK</sequence>
<evidence type="ECO:0000313" key="2">
    <source>
        <dbReference type="EMBL" id="PHH81881.1"/>
    </source>
</evidence>